<dbReference type="AlphaFoldDB" id="A0A392N823"/>
<evidence type="ECO:0000313" key="2">
    <source>
        <dbReference type="EMBL" id="MCH94634.1"/>
    </source>
</evidence>
<protein>
    <submittedName>
        <fullName evidence="2">Transposon Ty3-I gag-pol polyprotein</fullName>
    </submittedName>
</protein>
<dbReference type="Proteomes" id="UP000265520">
    <property type="component" value="Unassembled WGS sequence"/>
</dbReference>
<feature type="region of interest" description="Disordered" evidence="1">
    <location>
        <begin position="183"/>
        <end position="221"/>
    </location>
</feature>
<dbReference type="EMBL" id="LXQA010027785">
    <property type="protein sequence ID" value="MCH94634.1"/>
    <property type="molecule type" value="Genomic_DNA"/>
</dbReference>
<sequence>LTLQRMETLLTNISQSSVTHDLLHQRDQPFHTRNVRLEFPRFNGTDVLAWIFKANQFFDYYRTSDPERLTIAAVHLDHAVVPWFQMIQRETPFSSWQEFTHALELEYGPSEFERPRTALFKLAQTAHQNPSPLSCFKSPNTQHPLPTPIHKFPRIHIKSTSASQFHSSPTYTDKSLADAHPFSQKYQSDGDATPSPTSPDSETTLATSEPQSPPSDTPHSELDLHLSLNALNGSRKLGTLRFTGSIAGTPIQILVDGGSSDNFFQPRLAHFLQLPVEPAPGFNVLVGNGQSMVAE</sequence>
<reference evidence="2 3" key="1">
    <citation type="journal article" date="2018" name="Front. Plant Sci.">
        <title>Red Clover (Trifolium pratense) and Zigzag Clover (T. medium) - A Picture of Genomic Similarities and Differences.</title>
        <authorList>
            <person name="Dluhosova J."/>
            <person name="Istvanek J."/>
            <person name="Nedelnik J."/>
            <person name="Repkova J."/>
        </authorList>
    </citation>
    <scope>NUCLEOTIDE SEQUENCE [LARGE SCALE GENOMIC DNA]</scope>
    <source>
        <strain evidence="3">cv. 10/8</strain>
        <tissue evidence="2">Leaf</tissue>
    </source>
</reference>
<name>A0A392N823_9FABA</name>
<dbReference type="CDD" id="cd00303">
    <property type="entry name" value="retropepsin_like"/>
    <property type="match status" value="1"/>
</dbReference>
<evidence type="ECO:0000256" key="1">
    <source>
        <dbReference type="SAM" id="MobiDB-lite"/>
    </source>
</evidence>
<feature type="non-terminal residue" evidence="2">
    <location>
        <position position="295"/>
    </location>
</feature>
<evidence type="ECO:0000313" key="3">
    <source>
        <dbReference type="Proteomes" id="UP000265520"/>
    </source>
</evidence>
<feature type="non-terminal residue" evidence="2">
    <location>
        <position position="1"/>
    </location>
</feature>
<keyword evidence="3" id="KW-1185">Reference proteome</keyword>
<comment type="caution">
    <text evidence="2">The sequence shown here is derived from an EMBL/GenBank/DDBJ whole genome shotgun (WGS) entry which is preliminary data.</text>
</comment>
<proteinExistence type="predicted"/>
<accession>A0A392N823</accession>
<organism evidence="2 3">
    <name type="scientific">Trifolium medium</name>
    <dbReference type="NCBI Taxonomy" id="97028"/>
    <lineage>
        <taxon>Eukaryota</taxon>
        <taxon>Viridiplantae</taxon>
        <taxon>Streptophyta</taxon>
        <taxon>Embryophyta</taxon>
        <taxon>Tracheophyta</taxon>
        <taxon>Spermatophyta</taxon>
        <taxon>Magnoliopsida</taxon>
        <taxon>eudicotyledons</taxon>
        <taxon>Gunneridae</taxon>
        <taxon>Pentapetalae</taxon>
        <taxon>rosids</taxon>
        <taxon>fabids</taxon>
        <taxon>Fabales</taxon>
        <taxon>Fabaceae</taxon>
        <taxon>Papilionoideae</taxon>
        <taxon>50 kb inversion clade</taxon>
        <taxon>NPAAA clade</taxon>
        <taxon>Hologalegina</taxon>
        <taxon>IRL clade</taxon>
        <taxon>Trifolieae</taxon>
        <taxon>Trifolium</taxon>
    </lineage>
</organism>
<feature type="compositionally biased region" description="Low complexity" evidence="1">
    <location>
        <begin position="189"/>
        <end position="204"/>
    </location>
</feature>